<keyword evidence="2" id="KW-1185">Reference proteome</keyword>
<dbReference type="STRING" id="1123069.ruthe_01816"/>
<evidence type="ECO:0000313" key="2">
    <source>
        <dbReference type="Proteomes" id="UP000015346"/>
    </source>
</evidence>
<gene>
    <name evidence="1" type="ORF">ruthe_01816</name>
</gene>
<accession>S9SEV2</accession>
<evidence type="ECO:0000313" key="1">
    <source>
        <dbReference type="EMBL" id="EPX84819.1"/>
    </source>
</evidence>
<name>S9SEV2_9RHOB</name>
<comment type="caution">
    <text evidence="1">The sequence shown here is derived from an EMBL/GenBank/DDBJ whole genome shotgun (WGS) entry which is preliminary data.</text>
</comment>
<sequence>MGIGDHVLGPDILGQPLPGPGGRLHQLPFIAEEHVEIAHVPGGRIGLPGAFDAGGDGVLAMACAMRGQPAQSHRMQRGGFGLGTDGGGGAIAMGLAEGVPAGHEGDGLLVVHGHARKGFAHVAARGDGIGLAVRSFGVDIDQAHLHRREGIGELAVTEIAAVLLLRGGEPFALVAPVDVLLGLPDIDAAAAEAEGLEAHGLERDISGQDHQIRPGDAVAVFLLDRPQQAPRLVEIAVVRPGVERREALGARSRPAPAVSGAVGARTVPGHADEEGAVMSPVGRPPGLAVGHQGAQISLERLVVELLEFGPVIEGRPHRIAAGMVLMKDVQVERPRPPVAIRPAGKARPPVAFMRHRALRGVLDVSVHAVLHRPVPDSAAGNGPIPQGAVPAVARPLADLFHRV</sequence>
<organism evidence="1 2">
    <name type="scientific">Rubellimicrobium thermophilum DSM 16684</name>
    <dbReference type="NCBI Taxonomy" id="1123069"/>
    <lineage>
        <taxon>Bacteria</taxon>
        <taxon>Pseudomonadati</taxon>
        <taxon>Pseudomonadota</taxon>
        <taxon>Alphaproteobacteria</taxon>
        <taxon>Rhodobacterales</taxon>
        <taxon>Roseobacteraceae</taxon>
        <taxon>Rubellimicrobium</taxon>
    </lineage>
</organism>
<protein>
    <submittedName>
        <fullName evidence="1">Uncharacterized protein</fullName>
    </submittedName>
</protein>
<dbReference type="Proteomes" id="UP000015346">
    <property type="component" value="Unassembled WGS sequence"/>
</dbReference>
<dbReference type="HOGENOM" id="CLU_683123_0_0_5"/>
<dbReference type="EMBL" id="AOLV01000019">
    <property type="protein sequence ID" value="EPX84819.1"/>
    <property type="molecule type" value="Genomic_DNA"/>
</dbReference>
<reference evidence="1 2" key="1">
    <citation type="journal article" date="2013" name="Stand. Genomic Sci.">
        <title>Genome sequence of the reddish-pigmented Rubellimicrobium thermophilum type strain (DSM 16684(T)), a member of the Roseobacter clade.</title>
        <authorList>
            <person name="Fiebig A."/>
            <person name="Riedel T."/>
            <person name="Gronow S."/>
            <person name="Petersen J."/>
            <person name="Klenk H.P."/>
            <person name="Goker M."/>
        </authorList>
    </citation>
    <scope>NUCLEOTIDE SEQUENCE [LARGE SCALE GENOMIC DNA]</scope>
    <source>
        <strain evidence="1 2">DSM 16684</strain>
    </source>
</reference>
<proteinExistence type="predicted"/>
<dbReference type="AlphaFoldDB" id="S9SEV2"/>